<keyword evidence="3" id="KW-1185">Reference proteome</keyword>
<dbReference type="InterPro" id="IPR000182">
    <property type="entry name" value="GNAT_dom"/>
</dbReference>
<dbReference type="CDD" id="cd04301">
    <property type="entry name" value="NAT_SF"/>
    <property type="match status" value="1"/>
</dbReference>
<dbReference type="InterPro" id="IPR016181">
    <property type="entry name" value="Acyl_CoA_acyltransferase"/>
</dbReference>
<evidence type="ECO:0000313" key="2">
    <source>
        <dbReference type="EMBL" id="MCL7745634.1"/>
    </source>
</evidence>
<comment type="caution">
    <text evidence="2">The sequence shown here is derived from an EMBL/GenBank/DDBJ whole genome shotgun (WGS) entry which is preliminary data.</text>
</comment>
<dbReference type="Gene3D" id="3.40.630.30">
    <property type="match status" value="1"/>
</dbReference>
<dbReference type="AlphaFoldDB" id="A0A9X2CRA6"/>
<dbReference type="Pfam" id="PF00583">
    <property type="entry name" value="Acetyltransf_1"/>
    <property type="match status" value="1"/>
</dbReference>
<dbReference type="Proteomes" id="UP001139150">
    <property type="component" value="Unassembled WGS sequence"/>
</dbReference>
<evidence type="ECO:0000259" key="1">
    <source>
        <dbReference type="PROSITE" id="PS51186"/>
    </source>
</evidence>
<name>A0A9X2CRA6_9BACI</name>
<organism evidence="2 3">
    <name type="scientific">Halalkalibacter alkaliphilus</name>
    <dbReference type="NCBI Taxonomy" id="2917993"/>
    <lineage>
        <taxon>Bacteria</taxon>
        <taxon>Bacillati</taxon>
        <taxon>Bacillota</taxon>
        <taxon>Bacilli</taxon>
        <taxon>Bacillales</taxon>
        <taxon>Bacillaceae</taxon>
        <taxon>Halalkalibacter</taxon>
    </lineage>
</organism>
<dbReference type="SUPFAM" id="SSF55729">
    <property type="entry name" value="Acyl-CoA N-acyltransferases (Nat)"/>
    <property type="match status" value="1"/>
</dbReference>
<dbReference type="EMBL" id="JAKRYL010000001">
    <property type="protein sequence ID" value="MCL7745634.1"/>
    <property type="molecule type" value="Genomic_DNA"/>
</dbReference>
<reference evidence="2" key="1">
    <citation type="submission" date="2022-02" db="EMBL/GenBank/DDBJ databases">
        <title>Halalkalibacter sp. nov. isolated from Lonar Lake, India.</title>
        <authorList>
            <person name="Joshi A."/>
            <person name="Thite S."/>
            <person name="Lodha T."/>
        </authorList>
    </citation>
    <scope>NUCLEOTIDE SEQUENCE</scope>
    <source>
        <strain evidence="2">MEB205</strain>
    </source>
</reference>
<protein>
    <submittedName>
        <fullName evidence="2">GNAT family N-acetyltransferase</fullName>
    </submittedName>
</protein>
<proteinExistence type="predicted"/>
<evidence type="ECO:0000313" key="3">
    <source>
        <dbReference type="Proteomes" id="UP001139150"/>
    </source>
</evidence>
<gene>
    <name evidence="2" type="ORF">MF646_00740</name>
</gene>
<dbReference type="GO" id="GO:0016747">
    <property type="term" value="F:acyltransferase activity, transferring groups other than amino-acyl groups"/>
    <property type="evidence" value="ECO:0007669"/>
    <property type="project" value="InterPro"/>
</dbReference>
<accession>A0A9X2CRA6</accession>
<feature type="domain" description="N-acetyltransferase" evidence="1">
    <location>
        <begin position="1"/>
        <end position="136"/>
    </location>
</feature>
<dbReference type="PROSITE" id="PS51186">
    <property type="entry name" value="GNAT"/>
    <property type="match status" value="1"/>
</dbReference>
<sequence>METTIRKVDKQQVWELRHQVMWSDKPFDYIKLEDDDLGFHFGLIRENKLISVVSLFINNEEAQFRKFATLQQEQGKGYGSALLDFVLKEAKIRGVKRIWCNARINKVDFYRKFGLQESKSNFIKDGKSYVIMERYL</sequence>